<feature type="transmembrane region" description="Helical" evidence="7">
    <location>
        <begin position="267"/>
        <end position="294"/>
    </location>
</feature>
<dbReference type="PANTHER" id="PTHR30489">
    <property type="entry name" value="LIPOPROTEIN-RELEASING SYSTEM TRANSMEMBRANE PROTEIN LOLE"/>
    <property type="match status" value="1"/>
</dbReference>
<sequence>SPFLRKEELFVARSYLKAARRGFLSFLTTFSILGVFIGVAALIIVIGVMTGFQAELRKRIIGMTPHVIVTRFFDEPFEYSDSIRNLLLGIDEVTRVEPYILVKTMINRGIYSDGVVVKGVEYLPLEVKQNIMMGDSVFHKNSIFLGVNLAAMLRTVPGDTIKVYSPYGVRKTPFGMVMKSKEFIVRGVFDAGLYDFNTAFAFVRLDDLQSLLGFGNKISGFEVYIKNPMEAFKVKDRIHKRLEYPFTETTWIEMNKSLFSALKLEKLAMYIILILIVIVASFGIIAALMMLVVEKTREIGVLRSIGFRRNQVKKIFVALGLILGGIGTLSGVLFGIVVSVIMDKFRLFRLPPDVYFIDRIPVMVRIQDVCIIVVVTLLIVFLASLIPARRAANLIPAEAIRYE</sequence>
<comment type="caution">
    <text evidence="10">The sequence shown here is derived from an EMBL/GenBank/DDBJ whole genome shotgun (WGS) entry which is preliminary data.</text>
</comment>
<keyword evidence="4 7" id="KW-0812">Transmembrane</keyword>
<dbReference type="EMBL" id="DRTX01000110">
    <property type="protein sequence ID" value="HHF53135.1"/>
    <property type="molecule type" value="Genomic_DNA"/>
</dbReference>
<dbReference type="GO" id="GO:0044874">
    <property type="term" value="P:lipoprotein localization to outer membrane"/>
    <property type="evidence" value="ECO:0007669"/>
    <property type="project" value="TreeGrafter"/>
</dbReference>
<feature type="transmembrane region" description="Helical" evidence="7">
    <location>
        <begin position="315"/>
        <end position="342"/>
    </location>
</feature>
<evidence type="ECO:0000256" key="1">
    <source>
        <dbReference type="ARBA" id="ARBA00004651"/>
    </source>
</evidence>
<evidence type="ECO:0000256" key="6">
    <source>
        <dbReference type="ARBA" id="ARBA00023136"/>
    </source>
</evidence>
<evidence type="ECO:0000256" key="7">
    <source>
        <dbReference type="SAM" id="Phobius"/>
    </source>
</evidence>
<dbReference type="Proteomes" id="UP000886050">
    <property type="component" value="Unassembled WGS sequence"/>
</dbReference>
<comment type="similarity">
    <text evidence="2">Belongs to the ABC-4 integral membrane protein family. LolC/E subfamily.</text>
</comment>
<keyword evidence="5 7" id="KW-1133">Transmembrane helix</keyword>
<evidence type="ECO:0000256" key="2">
    <source>
        <dbReference type="ARBA" id="ARBA00005236"/>
    </source>
</evidence>
<dbReference type="InterPro" id="IPR025857">
    <property type="entry name" value="MacB_PCD"/>
</dbReference>
<evidence type="ECO:0000256" key="3">
    <source>
        <dbReference type="ARBA" id="ARBA00022475"/>
    </source>
</evidence>
<dbReference type="Pfam" id="PF02687">
    <property type="entry name" value="FtsX"/>
    <property type="match status" value="1"/>
</dbReference>
<feature type="transmembrane region" description="Helical" evidence="7">
    <location>
        <begin position="23"/>
        <end position="49"/>
    </location>
</feature>
<feature type="transmembrane region" description="Helical" evidence="7">
    <location>
        <begin position="362"/>
        <end position="386"/>
    </location>
</feature>
<dbReference type="AlphaFoldDB" id="A0A7V5HNV9"/>
<dbReference type="PANTHER" id="PTHR30489:SF0">
    <property type="entry name" value="LIPOPROTEIN-RELEASING SYSTEM TRANSMEMBRANE PROTEIN LOLE"/>
    <property type="match status" value="1"/>
</dbReference>
<evidence type="ECO:0000256" key="4">
    <source>
        <dbReference type="ARBA" id="ARBA00022692"/>
    </source>
</evidence>
<name>A0A7V5HNV9_UNCW3</name>
<evidence type="ECO:0000256" key="5">
    <source>
        <dbReference type="ARBA" id="ARBA00022989"/>
    </source>
</evidence>
<keyword evidence="6 7" id="KW-0472">Membrane</keyword>
<reference evidence="10" key="1">
    <citation type="journal article" date="2020" name="mSystems">
        <title>Genome- and Community-Level Interaction Insights into Carbon Utilization and Element Cycling Functions of Hydrothermarchaeota in Hydrothermal Sediment.</title>
        <authorList>
            <person name="Zhou Z."/>
            <person name="Liu Y."/>
            <person name="Xu W."/>
            <person name="Pan J."/>
            <person name="Luo Z.H."/>
            <person name="Li M."/>
        </authorList>
    </citation>
    <scope>NUCLEOTIDE SEQUENCE [LARGE SCALE GENOMIC DNA]</scope>
    <source>
        <strain evidence="10">HyVt-96</strain>
    </source>
</reference>
<accession>A0A7V5HNV9</accession>
<feature type="domain" description="MacB-like periplasmic core" evidence="9">
    <location>
        <begin position="29"/>
        <end position="239"/>
    </location>
</feature>
<comment type="subcellular location">
    <subcellularLocation>
        <location evidence="1">Cell membrane</location>
        <topology evidence="1">Multi-pass membrane protein</topology>
    </subcellularLocation>
</comment>
<dbReference type="InterPro" id="IPR003838">
    <property type="entry name" value="ABC3_permease_C"/>
</dbReference>
<organism evidence="10">
    <name type="scientific">candidate division WOR-3 bacterium</name>
    <dbReference type="NCBI Taxonomy" id="2052148"/>
    <lineage>
        <taxon>Bacteria</taxon>
        <taxon>Bacteria division WOR-3</taxon>
    </lineage>
</organism>
<feature type="non-terminal residue" evidence="10">
    <location>
        <position position="1"/>
    </location>
</feature>
<dbReference type="InterPro" id="IPR051447">
    <property type="entry name" value="Lipoprotein-release_system"/>
</dbReference>
<evidence type="ECO:0000259" key="9">
    <source>
        <dbReference type="Pfam" id="PF12704"/>
    </source>
</evidence>
<dbReference type="GO" id="GO:0098797">
    <property type="term" value="C:plasma membrane protein complex"/>
    <property type="evidence" value="ECO:0007669"/>
    <property type="project" value="TreeGrafter"/>
</dbReference>
<proteinExistence type="inferred from homology"/>
<protein>
    <submittedName>
        <fullName evidence="10">ABC transporter permease</fullName>
    </submittedName>
</protein>
<evidence type="ECO:0000313" key="10">
    <source>
        <dbReference type="EMBL" id="HHF53135.1"/>
    </source>
</evidence>
<dbReference type="Pfam" id="PF12704">
    <property type="entry name" value="MacB_PCD"/>
    <property type="match status" value="1"/>
</dbReference>
<evidence type="ECO:0000259" key="8">
    <source>
        <dbReference type="Pfam" id="PF02687"/>
    </source>
</evidence>
<gene>
    <name evidence="10" type="ORF">ENL43_02070</name>
</gene>
<feature type="domain" description="ABC3 transporter permease C-terminal" evidence="8">
    <location>
        <begin position="271"/>
        <end position="393"/>
    </location>
</feature>
<keyword evidence="3" id="KW-1003">Cell membrane</keyword>